<dbReference type="GO" id="GO:0046872">
    <property type="term" value="F:metal ion binding"/>
    <property type="evidence" value="ECO:0007669"/>
    <property type="project" value="UniProtKB-KW"/>
</dbReference>
<dbReference type="PANTHER" id="PTHR16222">
    <property type="entry name" value="ADP-RIBOSYLGLYCOHYDROLASE"/>
    <property type="match status" value="1"/>
</dbReference>
<name>A0A9D7E7Z1_9PROT</name>
<feature type="binding site" evidence="1">
    <location>
        <position position="319"/>
    </location>
    <ligand>
        <name>Mg(2+)</name>
        <dbReference type="ChEBI" id="CHEBI:18420"/>
        <label>1</label>
    </ligand>
</feature>
<reference evidence="2" key="1">
    <citation type="submission" date="2020-10" db="EMBL/GenBank/DDBJ databases">
        <title>Connecting structure to function with the recovery of over 1000 high-quality activated sludge metagenome-assembled genomes encoding full-length rRNA genes using long-read sequencing.</title>
        <authorList>
            <person name="Singleton C.M."/>
            <person name="Petriglieri F."/>
            <person name="Kristensen J.M."/>
            <person name="Kirkegaard R.H."/>
            <person name="Michaelsen T.Y."/>
            <person name="Andersen M.H."/>
            <person name="Karst S.M."/>
            <person name="Dueholm M.S."/>
            <person name="Nielsen P.H."/>
            <person name="Albertsen M."/>
        </authorList>
    </citation>
    <scope>NUCLEOTIDE SEQUENCE</scope>
    <source>
        <strain evidence="2">Bjer_18-Q3-R1-45_BAT3C.347</strain>
    </source>
</reference>
<dbReference type="Pfam" id="PF03747">
    <property type="entry name" value="ADP_ribosyl_GH"/>
    <property type="match status" value="1"/>
</dbReference>
<comment type="caution">
    <text evidence="2">The sequence shown here is derived from an EMBL/GenBank/DDBJ whole genome shotgun (WGS) entry which is preliminary data.</text>
</comment>
<dbReference type="InterPro" id="IPR036705">
    <property type="entry name" value="Ribosyl_crysJ1_sf"/>
</dbReference>
<evidence type="ECO:0000313" key="3">
    <source>
        <dbReference type="Proteomes" id="UP000807785"/>
    </source>
</evidence>
<dbReference type="Gene3D" id="1.10.4080.10">
    <property type="entry name" value="ADP-ribosylation/Crystallin J1"/>
    <property type="match status" value="1"/>
</dbReference>
<sequence length="390" mass="41764">MRRGYDGGAIAPAARIRGALWGMFVGDALAMPVHWYYDLTALQHDFGVIRDFQAPKAHHPNSIMALASTARAGRGSQDGEVVGSVILKGKKHHWGPPNRHYHQGMQAGDNTLNLLCTRLLIRTMNATGRYDAGDFLREYVAFMTDRDSHNDTYAESYHRDFFANYARGLAPEGCAGAEGHDTASIGGLVGLPPVIIAAGSAGQESASASALTQLRLTHRSGKLERYALAFSELLIRLLQDRSAQIGPLVCDAAERLGFAASAVLEQVRRDRLSDRDVIGTLLSPACYIDHSFPAVLYLAARYFDDFEAAQIANANAGGDNCHRGAVLGAILGAALGFGAIPERWIEGLRARAAIEAEIETFIARFGHADAAAAPALPAESNAASGESIPR</sequence>
<feature type="binding site" evidence="1">
    <location>
        <position position="109"/>
    </location>
    <ligand>
        <name>Mg(2+)</name>
        <dbReference type="ChEBI" id="CHEBI:18420"/>
        <label>1</label>
    </ligand>
</feature>
<evidence type="ECO:0000256" key="1">
    <source>
        <dbReference type="PIRSR" id="PIRSR605502-1"/>
    </source>
</evidence>
<keyword evidence="1" id="KW-0479">Metal-binding</keyword>
<evidence type="ECO:0000313" key="2">
    <source>
        <dbReference type="EMBL" id="MBK6975528.1"/>
    </source>
</evidence>
<proteinExistence type="predicted"/>
<protein>
    <submittedName>
        <fullName evidence="2">ADP-ribosylglycohydrolase family protein</fullName>
    </submittedName>
</protein>
<dbReference type="SUPFAM" id="SSF101478">
    <property type="entry name" value="ADP-ribosylglycohydrolase"/>
    <property type="match status" value="1"/>
</dbReference>
<comment type="cofactor">
    <cofactor evidence="1">
        <name>Mg(2+)</name>
        <dbReference type="ChEBI" id="CHEBI:18420"/>
    </cofactor>
    <text evidence="1">Binds 2 magnesium ions per subunit.</text>
</comment>
<dbReference type="Proteomes" id="UP000807785">
    <property type="component" value="Unassembled WGS sequence"/>
</dbReference>
<dbReference type="EMBL" id="JADJEV010000005">
    <property type="protein sequence ID" value="MBK6975528.1"/>
    <property type="molecule type" value="Genomic_DNA"/>
</dbReference>
<gene>
    <name evidence="2" type="ORF">IPH26_22110</name>
</gene>
<dbReference type="AlphaFoldDB" id="A0A9D7E7Z1"/>
<dbReference type="InterPro" id="IPR005502">
    <property type="entry name" value="Ribosyl_crysJ1"/>
</dbReference>
<organism evidence="2 3">
    <name type="scientific">Candidatus Methylophosphatis roskildensis</name>
    <dbReference type="NCBI Taxonomy" id="2899263"/>
    <lineage>
        <taxon>Bacteria</taxon>
        <taxon>Pseudomonadati</taxon>
        <taxon>Pseudomonadota</taxon>
        <taxon>Betaproteobacteria</taxon>
        <taxon>Nitrosomonadales</taxon>
        <taxon>Sterolibacteriaceae</taxon>
        <taxon>Candidatus Methylophosphatis</taxon>
    </lineage>
</organism>
<dbReference type="InterPro" id="IPR050792">
    <property type="entry name" value="ADP-ribosylglycohydrolase"/>
</dbReference>
<keyword evidence="1" id="KW-0460">Magnesium</keyword>
<dbReference type="PANTHER" id="PTHR16222:SF34">
    <property type="entry name" value="ADP-RIBOSYLGLYCOHYDROLASE"/>
    <property type="match status" value="1"/>
</dbReference>
<accession>A0A9D7E7Z1</accession>